<dbReference type="STRING" id="675864.SAMN04489747_4120"/>
<feature type="domain" description="Sulfatase N-terminal" evidence="5">
    <location>
        <begin position="6"/>
        <end position="285"/>
    </location>
</feature>
<dbReference type="RefSeq" id="WP_090596072.1">
    <property type="nucleotide sequence ID" value="NZ_LT629688.1"/>
</dbReference>
<proteinExistence type="inferred from homology"/>
<dbReference type="InterPro" id="IPR017850">
    <property type="entry name" value="Alkaline_phosphatase_core_sf"/>
</dbReference>
<evidence type="ECO:0000256" key="2">
    <source>
        <dbReference type="ARBA" id="ARBA00022723"/>
    </source>
</evidence>
<evidence type="ECO:0000259" key="5">
    <source>
        <dbReference type="Pfam" id="PF00884"/>
    </source>
</evidence>
<dbReference type="CDD" id="cd16027">
    <property type="entry name" value="SGSH"/>
    <property type="match status" value="1"/>
</dbReference>
<dbReference type="SUPFAM" id="SSF53649">
    <property type="entry name" value="Alkaline phosphatase-like"/>
    <property type="match status" value="1"/>
</dbReference>
<dbReference type="Gene3D" id="3.40.720.10">
    <property type="entry name" value="Alkaline Phosphatase, subunit A"/>
    <property type="match status" value="1"/>
</dbReference>
<keyword evidence="7" id="KW-1185">Reference proteome</keyword>
<name>A0A1G7F361_9ACTN</name>
<evidence type="ECO:0000256" key="4">
    <source>
        <dbReference type="ARBA" id="ARBA00022837"/>
    </source>
</evidence>
<reference evidence="6 7" key="1">
    <citation type="submission" date="2016-10" db="EMBL/GenBank/DDBJ databases">
        <authorList>
            <person name="de Groot N.N."/>
        </authorList>
    </citation>
    <scope>NUCLEOTIDE SEQUENCE [LARGE SCALE GENOMIC DNA]</scope>
    <source>
        <strain evidence="6 7">MON 2.2</strain>
    </source>
</reference>
<dbReference type="Pfam" id="PF00884">
    <property type="entry name" value="Sulfatase"/>
    <property type="match status" value="1"/>
</dbReference>
<evidence type="ECO:0000313" key="6">
    <source>
        <dbReference type="EMBL" id="SDE69965.1"/>
    </source>
</evidence>
<dbReference type="AlphaFoldDB" id="A0A1G7F361"/>
<dbReference type="Proteomes" id="UP000198546">
    <property type="component" value="Chromosome i"/>
</dbReference>
<dbReference type="InterPro" id="IPR050738">
    <property type="entry name" value="Sulfatase"/>
</dbReference>
<gene>
    <name evidence="6" type="ORF">SAMN04489747_4120</name>
</gene>
<accession>A0A1G7F361</accession>
<evidence type="ECO:0000313" key="7">
    <source>
        <dbReference type="Proteomes" id="UP000198546"/>
    </source>
</evidence>
<evidence type="ECO:0000256" key="3">
    <source>
        <dbReference type="ARBA" id="ARBA00022801"/>
    </source>
</evidence>
<comment type="similarity">
    <text evidence="1">Belongs to the sulfatase family.</text>
</comment>
<dbReference type="PANTHER" id="PTHR42693:SF53">
    <property type="entry name" value="ENDO-4-O-SULFATASE"/>
    <property type="match status" value="1"/>
</dbReference>
<dbReference type="GO" id="GO:0046872">
    <property type="term" value="F:metal ion binding"/>
    <property type="evidence" value="ECO:0007669"/>
    <property type="project" value="UniProtKB-KW"/>
</dbReference>
<dbReference type="OrthoDB" id="9777306at2"/>
<dbReference type="EMBL" id="LT629688">
    <property type="protein sequence ID" value="SDE69965.1"/>
    <property type="molecule type" value="Genomic_DNA"/>
</dbReference>
<dbReference type="InterPro" id="IPR024607">
    <property type="entry name" value="Sulfatase_CS"/>
</dbReference>
<keyword evidence="2" id="KW-0479">Metal-binding</keyword>
<sequence length="430" mass="46296">MDEPRPNILLLHTHDTGRMIGPYGAPVATPHLDRFAQEGVLFRNAFSAAPTCSPSRAALLTGQSSHEAGMTGLAHRGFSLHDPSQHLVHTLHEHGYTSAVVGISHVAAPAAEEGRLLGYHEQLEPADPRAAAVTEAAVGYLRRPRSDPFFLSVGFLETHTMGDGPHLFGYPPLDARYVAPPATLPDTPATRTDTAGLLAAVQVVDRAVGTVLAALEEAGLAEDTLVIITTDHGVALPGMKCTLSDRGTGVMLMVRGPGDLSGGRVCDVMVSQLDIFPTLCEVLDIAPPPWLQGRSLLPAVRDGVELHDAIFSEVSYHAAYEPQRAVRTPRWKYVRRYGEPRGPVLPNVDDSASKDVWVAAGWAEQERPAEELYDLVLDPTEGRDLAASTEHQALRASLEERLLDWMRRTHDPLLEGRVPAPAGAQVDSAG</sequence>
<keyword evidence="4" id="KW-0106">Calcium</keyword>
<protein>
    <submittedName>
        <fullName evidence="6">Arylsulfatase A</fullName>
    </submittedName>
</protein>
<evidence type="ECO:0000256" key="1">
    <source>
        <dbReference type="ARBA" id="ARBA00008779"/>
    </source>
</evidence>
<organism evidence="6 7">
    <name type="scientific">Auraticoccus monumenti</name>
    <dbReference type="NCBI Taxonomy" id="675864"/>
    <lineage>
        <taxon>Bacteria</taxon>
        <taxon>Bacillati</taxon>
        <taxon>Actinomycetota</taxon>
        <taxon>Actinomycetes</taxon>
        <taxon>Propionibacteriales</taxon>
        <taxon>Propionibacteriaceae</taxon>
        <taxon>Auraticoccus</taxon>
    </lineage>
</organism>
<dbReference type="GO" id="GO:0004065">
    <property type="term" value="F:arylsulfatase activity"/>
    <property type="evidence" value="ECO:0007669"/>
    <property type="project" value="TreeGrafter"/>
</dbReference>
<keyword evidence="3" id="KW-0378">Hydrolase</keyword>
<dbReference type="PROSITE" id="PS00523">
    <property type="entry name" value="SULFATASE_1"/>
    <property type="match status" value="1"/>
</dbReference>
<dbReference type="InterPro" id="IPR000917">
    <property type="entry name" value="Sulfatase_N"/>
</dbReference>
<dbReference type="PANTHER" id="PTHR42693">
    <property type="entry name" value="ARYLSULFATASE FAMILY MEMBER"/>
    <property type="match status" value="1"/>
</dbReference>